<dbReference type="Proteomes" id="UP001265550">
    <property type="component" value="Unassembled WGS sequence"/>
</dbReference>
<dbReference type="RefSeq" id="WP_204732853.1">
    <property type="nucleotide sequence ID" value="NZ_JAVDWE010000002.1"/>
</dbReference>
<evidence type="ECO:0000313" key="3">
    <source>
        <dbReference type="EMBL" id="MDR7093273.1"/>
    </source>
</evidence>
<name>A0ABU1V730_9BURK</name>
<dbReference type="InterPro" id="IPR012341">
    <property type="entry name" value="6hp_glycosidase-like_sf"/>
</dbReference>
<protein>
    <submittedName>
        <fullName evidence="3">GH15 family glucan-1,4-alpha-glucosidase</fullName>
    </submittedName>
</protein>
<evidence type="ECO:0000259" key="1">
    <source>
        <dbReference type="Pfam" id="PF00723"/>
    </source>
</evidence>
<dbReference type="InterPro" id="IPR011613">
    <property type="entry name" value="GH15-like"/>
</dbReference>
<gene>
    <name evidence="3" type="ORF">J2X09_001005</name>
</gene>
<accession>A0ABU1V730</accession>
<dbReference type="SUPFAM" id="SSF48208">
    <property type="entry name" value="Six-hairpin glycosidases"/>
    <property type="match status" value="1"/>
</dbReference>
<reference evidence="3 4" key="1">
    <citation type="submission" date="2023-07" db="EMBL/GenBank/DDBJ databases">
        <title>Sorghum-associated microbial communities from plants grown in Nebraska, USA.</title>
        <authorList>
            <person name="Schachtman D."/>
        </authorList>
    </citation>
    <scope>NUCLEOTIDE SEQUENCE [LARGE SCALE GENOMIC DNA]</scope>
    <source>
        <strain evidence="3 4">BE240</strain>
    </source>
</reference>
<dbReference type="InterPro" id="IPR008928">
    <property type="entry name" value="6-hairpin_glycosidase_sf"/>
</dbReference>
<dbReference type="InterPro" id="IPR045582">
    <property type="entry name" value="Trehalase-like_N"/>
</dbReference>
<dbReference type="PANTHER" id="PTHR31616">
    <property type="entry name" value="TREHALASE"/>
    <property type="match status" value="1"/>
</dbReference>
<feature type="domain" description="Trehalase-like N-terminal" evidence="2">
    <location>
        <begin position="16"/>
        <end position="165"/>
    </location>
</feature>
<evidence type="ECO:0000259" key="2">
    <source>
        <dbReference type="Pfam" id="PF19291"/>
    </source>
</evidence>
<dbReference type="Pfam" id="PF00723">
    <property type="entry name" value="Glyco_hydro_15"/>
    <property type="match status" value="1"/>
</dbReference>
<dbReference type="Gene3D" id="1.50.10.10">
    <property type="match status" value="1"/>
</dbReference>
<dbReference type="EMBL" id="JAVDWE010000002">
    <property type="protein sequence ID" value="MDR7093273.1"/>
    <property type="molecule type" value="Genomic_DNA"/>
</dbReference>
<dbReference type="Pfam" id="PF19291">
    <property type="entry name" value="TREH_N"/>
    <property type="match status" value="1"/>
</dbReference>
<dbReference type="PANTHER" id="PTHR31616:SF0">
    <property type="entry name" value="GLUCAN 1,4-ALPHA-GLUCOSIDASE"/>
    <property type="match status" value="1"/>
</dbReference>
<proteinExistence type="predicted"/>
<feature type="domain" description="GH15-like" evidence="1">
    <location>
        <begin position="229"/>
        <end position="592"/>
    </location>
</feature>
<keyword evidence="4" id="KW-1185">Reference proteome</keyword>
<comment type="caution">
    <text evidence="3">The sequence shown here is derived from an EMBL/GenBank/DDBJ whole genome shotgun (WGS) entry which is preliminary data.</text>
</comment>
<organism evidence="3 4">
    <name type="scientific">Hydrogenophaga laconesensis</name>
    <dbReference type="NCBI Taxonomy" id="1805971"/>
    <lineage>
        <taxon>Bacteria</taxon>
        <taxon>Pseudomonadati</taxon>
        <taxon>Pseudomonadota</taxon>
        <taxon>Betaproteobacteria</taxon>
        <taxon>Burkholderiales</taxon>
        <taxon>Comamonadaceae</taxon>
        <taxon>Hydrogenophaga</taxon>
    </lineage>
</organism>
<evidence type="ECO:0000313" key="4">
    <source>
        <dbReference type="Proteomes" id="UP001265550"/>
    </source>
</evidence>
<sequence length="603" mass="67681">MKTPGFAPPARPSLSLGMVGNCAFSALIDPHGRVVWSCLPRFDGDPVFHALLGGEDAEQGAFAIEIEHLAEARQRYEHNTAVLVTELWDKDGNGLSITDFAPRFLSRGRYFRPTQLVRRVRPLKGAPRIRVSLLPRFDWGRSAPTITSGSNHIRYVGDGQTLRLHTDASISHVLSREPFLLMREHNFIFGPDETLDTGIGDTARHFEQETISYWRNWSRRLALPLEWQEAVIRAAITLKLSLYEDTGAIIAAMTTSIPESPGSERNWDYRYCWLRDAFFVVRALNSLSEVGTMEDYLRWLANVVVGAGGGHIQPLHGIGLERELPERICDTLPGYRGMGPVRVGNQAQEHFQHDVYGNIVLAAAQSFHDKRLLHQAGLAEFEQLEAVGERALLIHDQPDAGMWELRTRARVHTSSVLMCWAACDRLAKIARTLELPGRAELWAARADAMRERILRESWSEKRQAFAESFGGHDLDASVLLMAEVGLIDPKDPRFISTLDALEKHLCDGPFMRRYEAADDFGKPEVAFNICTFWRIDALARIGRVDEARAIFETMLAARNPLGMLSEDTHATTGEMWGNFPQTYSMVGIINAAVRLSASWDTVI</sequence>